<evidence type="ECO:0000313" key="12">
    <source>
        <dbReference type="Proteomes" id="UP001331761"/>
    </source>
</evidence>
<keyword evidence="7" id="KW-0804">Transcription</keyword>
<evidence type="ECO:0000256" key="1">
    <source>
        <dbReference type="ARBA" id="ARBA00004123"/>
    </source>
</evidence>
<evidence type="ECO:0000313" key="11">
    <source>
        <dbReference type="EMBL" id="KAK5970693.1"/>
    </source>
</evidence>
<evidence type="ECO:0000256" key="5">
    <source>
        <dbReference type="ARBA" id="ARBA00022833"/>
    </source>
</evidence>
<evidence type="ECO:0000256" key="6">
    <source>
        <dbReference type="ARBA" id="ARBA00023015"/>
    </source>
</evidence>
<dbReference type="GO" id="GO:0008270">
    <property type="term" value="F:zinc ion binding"/>
    <property type="evidence" value="ECO:0007669"/>
    <property type="project" value="UniProtKB-KW"/>
</dbReference>
<gene>
    <name evidence="11" type="ORF">GCK32_008526</name>
</gene>
<keyword evidence="4" id="KW-0863">Zinc-finger</keyword>
<dbReference type="GO" id="GO:0000981">
    <property type="term" value="F:DNA-binding transcription factor activity, RNA polymerase II-specific"/>
    <property type="evidence" value="ECO:0007669"/>
    <property type="project" value="TreeGrafter"/>
</dbReference>
<dbReference type="PANTHER" id="PTHR45944:SF2">
    <property type="entry name" value="SCHNURRI, ISOFORM F"/>
    <property type="match status" value="1"/>
</dbReference>
<keyword evidence="2" id="KW-0479">Metal-binding</keyword>
<keyword evidence="10" id="KW-0472">Membrane</keyword>
<evidence type="ECO:0000256" key="9">
    <source>
        <dbReference type="SAM" id="MobiDB-lite"/>
    </source>
</evidence>
<proteinExistence type="predicted"/>
<evidence type="ECO:0000256" key="3">
    <source>
        <dbReference type="ARBA" id="ARBA00022737"/>
    </source>
</evidence>
<evidence type="ECO:0000256" key="4">
    <source>
        <dbReference type="ARBA" id="ARBA00022771"/>
    </source>
</evidence>
<keyword evidence="10" id="KW-0812">Transmembrane</keyword>
<keyword evidence="5" id="KW-0862">Zinc</keyword>
<dbReference type="AlphaFoldDB" id="A0AAN8FG38"/>
<feature type="region of interest" description="Disordered" evidence="9">
    <location>
        <begin position="799"/>
        <end position="873"/>
    </location>
</feature>
<keyword evidence="12" id="KW-1185">Reference proteome</keyword>
<accession>A0AAN8FG38</accession>
<feature type="region of interest" description="Disordered" evidence="9">
    <location>
        <begin position="1"/>
        <end position="30"/>
    </location>
</feature>
<dbReference type="GO" id="GO:0000978">
    <property type="term" value="F:RNA polymerase II cis-regulatory region sequence-specific DNA binding"/>
    <property type="evidence" value="ECO:0007669"/>
    <property type="project" value="TreeGrafter"/>
</dbReference>
<evidence type="ECO:0000256" key="10">
    <source>
        <dbReference type="SAM" id="Phobius"/>
    </source>
</evidence>
<evidence type="ECO:0000256" key="8">
    <source>
        <dbReference type="ARBA" id="ARBA00023242"/>
    </source>
</evidence>
<keyword evidence="8" id="KW-0539">Nucleus</keyword>
<sequence>MAFVSGGGGGLPPQAGPAVPGSANGSVQTSTASFPVHHQLSALPGTSHFLDSMFRQQQQQEQQPPAVVGSTHSQSSQLVSHLLASALLSGPNSLAVVNQLTNNESTTIAESQRIQLLSILQDQFALGQMLPQFQGGHNLNAIGPIVNPAIALYYQQVIQQQQQQNVLQQLVQQPLSQSQTVLLQQTQFQSPVQVPSGNVDLQLNAQERLMNAYINGQQQHSVPFNVLSGDHDQTLMNYQVASVNRAQHAQRQHDSASCGAIRSSVGAGSNADEESVEEKISRLISENEAIVQPNQTLLKRRPYHRQAAGQPSIDHDSNSAGEYGCIRTSPGLRNHRMFQSASRSQPQCEPILNAKSSFGGSLTSGLPLNRNIKQEFLPTCSFCLLTFPNEAGLQVHEFRCSRKVDAIHSGAEKFKVDSTFTLQSATKSSEADAYSRHPLKRRLLAAVSFEQQSPKKSSRPESTNEAANDLVVVDEQEATVAEMKDASVEIDGCRDSSSRRITTVSINLDQQQSHFVAAPVAVSSMVQQVYASVPLCAIQIAASSSTFASPTCTNYVPLPTEADQCHRKEENPFSIEGRVLDGNTEKPYTLVLTHSCKVQSSADLATVRRSRGRNITSETFVCMHRAQPMFVEQKGNLSMYSNWQQVSINEAESKLNLLYMGMCSTRPRTGVKPFWRYSVANRDHGQYKMTHSSFWEYRNKMRRQTDQVNDVDREQEALHSFVAHEQDTKPAVDEADDVGSSKLRSQDSGVAETSEELAPVIASANFISMAEETRLWKIMKKQDPVIGGHRTDEIVGFLKTREKPDTADDDVKANAANDDIDIAKPSSSEDVSTAKESSSSNEVSTRKASSPLEDVKSSSSEHVAEKTTQEGGSVDPNYSETILIRRLLVVLMACFFTATAMTSFGFTSFKVIHSFYALVITVEGLNLLVRSLYVTYRIAWWQASRSSPLGNSETFQARLCRAKRLTDVLYHSFSSVQYALYLVIGTIINGKLIPLVFVARLTHHILQMASNVYDHFTGRTLQFISRPVL</sequence>
<evidence type="ECO:0000256" key="2">
    <source>
        <dbReference type="ARBA" id="ARBA00022723"/>
    </source>
</evidence>
<feature type="compositionally biased region" description="Basic and acidic residues" evidence="9">
    <location>
        <begin position="799"/>
        <end position="812"/>
    </location>
</feature>
<dbReference type="GO" id="GO:0005634">
    <property type="term" value="C:nucleus"/>
    <property type="evidence" value="ECO:0007669"/>
    <property type="project" value="UniProtKB-SubCell"/>
</dbReference>
<dbReference type="Proteomes" id="UP001331761">
    <property type="component" value="Unassembled WGS sequence"/>
</dbReference>
<feature type="transmembrane region" description="Helical" evidence="10">
    <location>
        <begin position="887"/>
        <end position="908"/>
    </location>
</feature>
<dbReference type="EMBL" id="WIXE01018711">
    <property type="protein sequence ID" value="KAK5970693.1"/>
    <property type="molecule type" value="Genomic_DNA"/>
</dbReference>
<feature type="transmembrane region" description="Helical" evidence="10">
    <location>
        <begin position="978"/>
        <end position="999"/>
    </location>
</feature>
<keyword evidence="6" id="KW-0805">Transcription regulation</keyword>
<comment type="subcellular location">
    <subcellularLocation>
        <location evidence="1">Nucleus</location>
    </subcellularLocation>
</comment>
<reference evidence="11 12" key="1">
    <citation type="submission" date="2019-10" db="EMBL/GenBank/DDBJ databases">
        <title>Assembly and Annotation for the nematode Trichostrongylus colubriformis.</title>
        <authorList>
            <person name="Martin J."/>
        </authorList>
    </citation>
    <scope>NUCLEOTIDE SEQUENCE [LARGE SCALE GENOMIC DNA]</scope>
    <source>
        <strain evidence="11">G859</strain>
        <tissue evidence="11">Whole worm</tissue>
    </source>
</reference>
<dbReference type="PANTHER" id="PTHR45944">
    <property type="entry name" value="SCHNURRI, ISOFORM F"/>
    <property type="match status" value="1"/>
</dbReference>
<keyword evidence="10" id="KW-1133">Transmembrane helix</keyword>
<comment type="caution">
    <text evidence="11">The sequence shown here is derived from an EMBL/GenBank/DDBJ whole genome shotgun (WGS) entry which is preliminary data.</text>
</comment>
<organism evidence="11 12">
    <name type="scientific">Trichostrongylus colubriformis</name>
    <name type="common">Black scour worm</name>
    <dbReference type="NCBI Taxonomy" id="6319"/>
    <lineage>
        <taxon>Eukaryota</taxon>
        <taxon>Metazoa</taxon>
        <taxon>Ecdysozoa</taxon>
        <taxon>Nematoda</taxon>
        <taxon>Chromadorea</taxon>
        <taxon>Rhabditida</taxon>
        <taxon>Rhabditina</taxon>
        <taxon>Rhabditomorpha</taxon>
        <taxon>Strongyloidea</taxon>
        <taxon>Trichostrongylidae</taxon>
        <taxon>Trichostrongylus</taxon>
    </lineage>
</organism>
<protein>
    <submittedName>
        <fullName evidence="11">Uncharacterized protein</fullName>
    </submittedName>
</protein>
<feature type="region of interest" description="Disordered" evidence="9">
    <location>
        <begin position="725"/>
        <end position="755"/>
    </location>
</feature>
<feature type="compositionally biased region" description="Gly residues" evidence="9">
    <location>
        <begin position="1"/>
        <end position="11"/>
    </location>
</feature>
<feature type="compositionally biased region" description="Polar residues" evidence="9">
    <location>
        <begin position="825"/>
        <end position="848"/>
    </location>
</feature>
<keyword evidence="3" id="KW-0677">Repeat</keyword>
<name>A0AAN8FG38_TRICO</name>
<evidence type="ECO:0000256" key="7">
    <source>
        <dbReference type="ARBA" id="ARBA00023163"/>
    </source>
</evidence>
<feature type="transmembrane region" description="Helical" evidence="10">
    <location>
        <begin position="915"/>
        <end position="936"/>
    </location>
</feature>
<feature type="compositionally biased region" description="Low complexity" evidence="9">
    <location>
        <begin position="12"/>
        <end position="21"/>
    </location>
</feature>
<dbReference type="InterPro" id="IPR051969">
    <property type="entry name" value="Zinc-finger_DNA-bd_regulators"/>
</dbReference>